<protein>
    <submittedName>
        <fullName evidence="1">Uncharacterized protein</fullName>
    </submittedName>
</protein>
<name>A0A2L2SQK4_9HYPO</name>
<dbReference type="RefSeq" id="XP_025581453.1">
    <property type="nucleotide sequence ID" value="XM_025726936.2"/>
</dbReference>
<evidence type="ECO:0000313" key="2">
    <source>
        <dbReference type="Proteomes" id="UP000245910"/>
    </source>
</evidence>
<evidence type="ECO:0000313" key="1">
    <source>
        <dbReference type="EMBL" id="CEI39061.1"/>
    </source>
</evidence>
<dbReference type="SUPFAM" id="SSF140860">
    <property type="entry name" value="Pseudo ankyrin repeat-like"/>
    <property type="match status" value="1"/>
</dbReference>
<proteinExistence type="predicted"/>
<dbReference type="KEGG" id="fvn:FVRRES_11752"/>
<organism evidence="1 2">
    <name type="scientific">Fusarium venenatum</name>
    <dbReference type="NCBI Taxonomy" id="56646"/>
    <lineage>
        <taxon>Eukaryota</taxon>
        <taxon>Fungi</taxon>
        <taxon>Dikarya</taxon>
        <taxon>Ascomycota</taxon>
        <taxon>Pezizomycotina</taxon>
        <taxon>Sordariomycetes</taxon>
        <taxon>Hypocreomycetidae</taxon>
        <taxon>Hypocreales</taxon>
        <taxon>Nectriaceae</taxon>
        <taxon>Fusarium</taxon>
    </lineage>
</organism>
<reference evidence="2" key="1">
    <citation type="submission" date="2014-10" db="EMBL/GenBank/DDBJ databases">
        <authorList>
            <person name="King R."/>
        </authorList>
    </citation>
    <scope>NUCLEOTIDE SEQUENCE [LARGE SCALE GENOMIC DNA]</scope>
    <source>
        <strain evidence="2">A3/5</strain>
    </source>
</reference>
<dbReference type="GeneID" id="37263385"/>
<dbReference type="Proteomes" id="UP000245910">
    <property type="component" value="Chromosome IIII"/>
</dbReference>
<dbReference type="OrthoDB" id="194358at2759"/>
<sequence length="620" mass="70024">MSSSDSDPDNDRFSSSLVLRETFEDSASQTNPLFIPELSNMIIEALGERTAESPKYLNKRSLANLAATCRYLAASIETLLYALDVEDEQLRGLKYAIFLDDHMAISIMNKYPGELLKSCVDSVLDLEVDRDHPQNPQNPQNPQGAQVQVRETGTYTLLHIAAFNNMYDTIIKLHQLGAQWRYCKNIRALLTTEERDTLASSFPAFRSMFGNMNWAPNLACLVKKETYTCKLLTKYWPESFPFVGKFMYPNGPLPGSRVVEYTMTLVHLFLLRAPSQDMSRLVNKALKQYPELKDFPATEHQYSIYHLAVQAQNKTFLLDAWPGVNDRVPHFVDNRGYNPLHLAFIESLKVNPGRNPRSQAGTTQVLQYLLGRRLNPMMPQTKAPYKTPLLMVARNVIIDWNGQNRVIKKNIEDIASAERRFTNAWGFGPVVYSMNRPDCNGNTVLRYITKAIINYHVASGSKPLENLFSRMVTEYGADINLDVNTFPTPYNRPYIHSIQWMADNSTGRRRFKVLVSELGGRFHAAEVAGAYAPTVATANFIDDEPHAPYLPHGHPYALAPPFNRAFIQRSPSEETRFQADVSISRAAFVTALVQDGVSQEEAEATASVHMAARIQRAQIN</sequence>
<dbReference type="InterPro" id="IPR036770">
    <property type="entry name" value="Ankyrin_rpt-contain_sf"/>
</dbReference>
<keyword evidence="2" id="KW-1185">Reference proteome</keyword>
<dbReference type="Gene3D" id="1.25.40.20">
    <property type="entry name" value="Ankyrin repeat-containing domain"/>
    <property type="match status" value="1"/>
</dbReference>
<dbReference type="EMBL" id="LN649232">
    <property type="protein sequence ID" value="CEI39061.1"/>
    <property type="molecule type" value="Genomic_DNA"/>
</dbReference>
<dbReference type="AlphaFoldDB" id="A0A2L2SQK4"/>
<dbReference type="STRING" id="56646.A0A2L2SQK4"/>
<accession>A0A2L2SQK4</accession>